<protein>
    <recommendedName>
        <fullName evidence="2">DUF6533 domain-containing protein</fullName>
    </recommendedName>
</protein>
<dbReference type="Pfam" id="PF20151">
    <property type="entry name" value="DUF6533"/>
    <property type="match status" value="1"/>
</dbReference>
<name>A0A9P5WWT8_9AGAR</name>
<feature type="transmembrane region" description="Helical" evidence="1">
    <location>
        <begin position="93"/>
        <end position="113"/>
    </location>
</feature>
<dbReference type="InterPro" id="IPR045340">
    <property type="entry name" value="DUF6533"/>
</dbReference>
<keyword evidence="4" id="KW-1185">Reference proteome</keyword>
<dbReference type="AlphaFoldDB" id="A0A9P5WWT8"/>
<evidence type="ECO:0000313" key="4">
    <source>
        <dbReference type="Proteomes" id="UP000807342"/>
    </source>
</evidence>
<feature type="transmembrane region" description="Helical" evidence="1">
    <location>
        <begin position="12"/>
        <end position="31"/>
    </location>
</feature>
<feature type="transmembrane region" description="Helical" evidence="1">
    <location>
        <begin position="120"/>
        <end position="143"/>
    </location>
</feature>
<evidence type="ECO:0000256" key="1">
    <source>
        <dbReference type="SAM" id="Phobius"/>
    </source>
</evidence>
<keyword evidence="1" id="KW-0472">Membrane</keyword>
<comment type="caution">
    <text evidence="3">The sequence shown here is derived from an EMBL/GenBank/DDBJ whole genome shotgun (WGS) entry which is preliminary data.</text>
</comment>
<dbReference type="EMBL" id="MU152509">
    <property type="protein sequence ID" value="KAF9440464.1"/>
    <property type="molecule type" value="Genomic_DNA"/>
</dbReference>
<dbReference type="OrthoDB" id="3100282at2759"/>
<feature type="transmembrane region" description="Helical" evidence="1">
    <location>
        <begin position="51"/>
        <end position="73"/>
    </location>
</feature>
<evidence type="ECO:0000313" key="3">
    <source>
        <dbReference type="EMBL" id="KAF9440464.1"/>
    </source>
</evidence>
<feature type="domain" description="DUF6533" evidence="2">
    <location>
        <begin position="17"/>
        <end position="66"/>
    </location>
</feature>
<feature type="transmembrane region" description="Helical" evidence="1">
    <location>
        <begin position="216"/>
        <end position="235"/>
    </location>
</feature>
<organism evidence="3 4">
    <name type="scientific">Macrolepiota fuliginosa MF-IS2</name>
    <dbReference type="NCBI Taxonomy" id="1400762"/>
    <lineage>
        <taxon>Eukaryota</taxon>
        <taxon>Fungi</taxon>
        <taxon>Dikarya</taxon>
        <taxon>Basidiomycota</taxon>
        <taxon>Agaricomycotina</taxon>
        <taxon>Agaricomycetes</taxon>
        <taxon>Agaricomycetidae</taxon>
        <taxon>Agaricales</taxon>
        <taxon>Agaricineae</taxon>
        <taxon>Agaricaceae</taxon>
        <taxon>Macrolepiota</taxon>
    </lineage>
</organism>
<dbReference type="Proteomes" id="UP000807342">
    <property type="component" value="Unassembled WGS sequence"/>
</dbReference>
<feature type="transmembrane region" description="Helical" evidence="1">
    <location>
        <begin position="175"/>
        <end position="195"/>
    </location>
</feature>
<keyword evidence="1" id="KW-0812">Transmembrane</keyword>
<accession>A0A9P5WWT8</accession>
<gene>
    <name evidence="3" type="ORF">P691DRAFT_767732</name>
</gene>
<sequence length="325" mass="36983">MDNPLLPVAWQLQILAYIQIALYTFFLYEYAYLLPTEIERIWLAKWDGRRWIINSLYIVCRYTTFFDFSTIIYDMSVLGADANFCRFLNLTATWVTFIGMVCAQLAFFLRAYALWQDYRLVKLFLIFMAFGLLGAGIALNTVLLTHNTTTKNTTNGTSFMPSCSVSLKNQPELSMWGILAMAIFDTFLMVMAVGAKIKFKYNLGANSLTRKVYEDALYYFTLNFLISITSILLYNKCPGPLKQLTGVFGSVASRCLSCRVILRLRKSHRRDTNNPIQFGQNPRQSNDLENFFGSNFGRSLRRIVYGGESSSGGERLVGGSSEIRA</sequence>
<reference evidence="3" key="1">
    <citation type="submission" date="2020-11" db="EMBL/GenBank/DDBJ databases">
        <authorList>
            <consortium name="DOE Joint Genome Institute"/>
            <person name="Ahrendt S."/>
            <person name="Riley R."/>
            <person name="Andreopoulos W."/>
            <person name="Labutti K."/>
            <person name="Pangilinan J."/>
            <person name="Ruiz-Duenas F.J."/>
            <person name="Barrasa J.M."/>
            <person name="Sanchez-Garcia M."/>
            <person name="Camarero S."/>
            <person name="Miyauchi S."/>
            <person name="Serrano A."/>
            <person name="Linde D."/>
            <person name="Babiker R."/>
            <person name="Drula E."/>
            <person name="Ayuso-Fernandez I."/>
            <person name="Pacheco R."/>
            <person name="Padilla G."/>
            <person name="Ferreira P."/>
            <person name="Barriuso J."/>
            <person name="Kellner H."/>
            <person name="Castanera R."/>
            <person name="Alfaro M."/>
            <person name="Ramirez L."/>
            <person name="Pisabarro A.G."/>
            <person name="Kuo A."/>
            <person name="Tritt A."/>
            <person name="Lipzen A."/>
            <person name="He G."/>
            <person name="Yan M."/>
            <person name="Ng V."/>
            <person name="Cullen D."/>
            <person name="Martin F."/>
            <person name="Rosso M.-N."/>
            <person name="Henrissat B."/>
            <person name="Hibbett D."/>
            <person name="Martinez A.T."/>
            <person name="Grigoriev I.V."/>
        </authorList>
    </citation>
    <scope>NUCLEOTIDE SEQUENCE</scope>
    <source>
        <strain evidence="3">MF-IS2</strain>
    </source>
</reference>
<keyword evidence="1" id="KW-1133">Transmembrane helix</keyword>
<evidence type="ECO:0000259" key="2">
    <source>
        <dbReference type="Pfam" id="PF20151"/>
    </source>
</evidence>
<proteinExistence type="predicted"/>